<dbReference type="PROSITE" id="PS51257">
    <property type="entry name" value="PROKAR_LIPOPROTEIN"/>
    <property type="match status" value="1"/>
</dbReference>
<protein>
    <submittedName>
        <fullName evidence="2">Uncharacterized protein</fullName>
    </submittedName>
</protein>
<keyword evidence="1" id="KW-1133">Transmembrane helix</keyword>
<feature type="transmembrane region" description="Helical" evidence="1">
    <location>
        <begin position="12"/>
        <end position="40"/>
    </location>
</feature>
<organism evidence="2">
    <name type="scientific">Siphoviridae sp. ct4be24</name>
    <dbReference type="NCBI Taxonomy" id="2826289"/>
    <lineage>
        <taxon>Viruses</taxon>
        <taxon>Duplodnaviria</taxon>
        <taxon>Heunggongvirae</taxon>
        <taxon>Uroviricota</taxon>
        <taxon>Caudoviricetes</taxon>
    </lineage>
</organism>
<accession>A0A8S5QS84</accession>
<keyword evidence="1" id="KW-0472">Membrane</keyword>
<reference evidence="2" key="1">
    <citation type="journal article" date="2021" name="Proc. Natl. Acad. Sci. U.S.A.">
        <title>A Catalog of Tens of Thousands of Viruses from Human Metagenomes Reveals Hidden Associations with Chronic Diseases.</title>
        <authorList>
            <person name="Tisza M.J."/>
            <person name="Buck C.B."/>
        </authorList>
    </citation>
    <scope>NUCLEOTIDE SEQUENCE</scope>
    <source>
        <strain evidence="2">Ct4be24</strain>
    </source>
</reference>
<evidence type="ECO:0000256" key="1">
    <source>
        <dbReference type="SAM" id="Phobius"/>
    </source>
</evidence>
<dbReference type="EMBL" id="BK015714">
    <property type="protein sequence ID" value="DAE21681.1"/>
    <property type="molecule type" value="Genomic_DNA"/>
</dbReference>
<keyword evidence="1" id="KW-0812">Transmembrane</keyword>
<proteinExistence type="predicted"/>
<evidence type="ECO:0000313" key="2">
    <source>
        <dbReference type="EMBL" id="DAE21681.1"/>
    </source>
</evidence>
<name>A0A8S5QS84_9CAUD</name>
<sequence length="67" mass="7811">MIRRDKSYKKVEIITLICFSISVVVACITRFIPFIFLTLLTFPISFKLLKGKVDSLPKNKEDKQYVN</sequence>